<gene>
    <name evidence="2" type="ORF">BN12_110007</name>
</gene>
<reference evidence="2 3" key="1">
    <citation type="journal article" date="2013" name="ISME J.">
        <title>A metabolic model for members of the genus Tetrasphaera involved in enhanced biological phosphorus removal.</title>
        <authorList>
            <person name="Kristiansen R."/>
            <person name="Nguyen H.T.T."/>
            <person name="Saunders A.M."/>
            <person name="Nielsen J.L."/>
            <person name="Wimmer R."/>
            <person name="Le V.Q."/>
            <person name="McIlroy S.J."/>
            <person name="Petrovski S."/>
            <person name="Seviour R.J."/>
            <person name="Calteau A."/>
            <person name="Nielsen K.L."/>
            <person name="Nielsen P.H."/>
        </authorList>
    </citation>
    <scope>NUCLEOTIDE SEQUENCE [LARGE SCALE GENOMIC DNA]</scope>
    <source>
        <strain evidence="2 3">T1-X7</strain>
    </source>
</reference>
<proteinExistence type="predicted"/>
<keyword evidence="3" id="KW-1185">Reference proteome</keyword>
<protein>
    <recommendedName>
        <fullName evidence="1">ApeA N-terminal domain-containing protein</fullName>
    </recommendedName>
</protein>
<evidence type="ECO:0000259" key="1">
    <source>
        <dbReference type="Pfam" id="PF18862"/>
    </source>
</evidence>
<dbReference type="Pfam" id="PF18862">
    <property type="entry name" value="ApeA_NTD1"/>
    <property type="match status" value="1"/>
</dbReference>
<dbReference type="InterPro" id="IPR041223">
    <property type="entry name" value="ApeA_NTD"/>
</dbReference>
<accession>A0A077LT50</accession>
<dbReference type="OrthoDB" id="5087769at2"/>
<evidence type="ECO:0000313" key="3">
    <source>
        <dbReference type="Proteomes" id="UP000035721"/>
    </source>
</evidence>
<dbReference type="EMBL" id="CAJB01000013">
    <property type="protein sequence ID" value="CCH76151.1"/>
    <property type="molecule type" value="Genomic_DNA"/>
</dbReference>
<dbReference type="RefSeq" id="WP_048549894.1">
    <property type="nucleotide sequence ID" value="NZ_HF570958.1"/>
</dbReference>
<evidence type="ECO:0000313" key="2">
    <source>
        <dbReference type="EMBL" id="CCH76151.1"/>
    </source>
</evidence>
<comment type="caution">
    <text evidence="2">The sequence shown here is derived from an EMBL/GenBank/DDBJ whole genome shotgun (WGS) entry which is preliminary data.</text>
</comment>
<dbReference type="Proteomes" id="UP000035721">
    <property type="component" value="Unassembled WGS sequence"/>
</dbReference>
<dbReference type="AlphaFoldDB" id="A0A077LT50"/>
<name>A0A077LT50_9MICO</name>
<organism evidence="2 3">
    <name type="scientific">Nostocoides japonicum T1-X7</name>
    <dbReference type="NCBI Taxonomy" id="1194083"/>
    <lineage>
        <taxon>Bacteria</taxon>
        <taxon>Bacillati</taxon>
        <taxon>Actinomycetota</taxon>
        <taxon>Actinomycetes</taxon>
        <taxon>Micrococcales</taxon>
        <taxon>Intrasporangiaceae</taxon>
        <taxon>Nostocoides</taxon>
    </lineage>
</organism>
<feature type="domain" description="ApeA N-terminal" evidence="1">
    <location>
        <begin position="14"/>
        <end position="291"/>
    </location>
</feature>
<sequence>MAQNELVVGEPRLGWFIDGNEETDSIAVMLRDTGKAIELTVPLQGMFGSDDPYSRWWAHGIMFADDPDRAKHSYRPPKVLLMHDHAGAVTLVGCRATGWNNSFQAGRGQIVANYAVLGGQSLKYDRINGLRTEVPALAAWTRLSSMKVDVTTDKSNRVQSVQMTLTNAPEVKLARPLNLTMKSTWRTENPRGSFLAYEGVKLETHVAQPRGWDDHLKFHGAVLDLVSLAAWRPFGFATVEVLRADDPVMRSGGTVMSEKWSSVATHRLPRHEPWANEPRFLFPWIEIGPRGVARWLKLRADYYQAVGPLLSVLRSDHVWSHASAVQSGIALEALGYLIDTKKNASAHLNSRKQMNFKPALQVILDDLAESPFTDTAGWIGRADDVYMGAKHPDRPQPDSLVMLNTLRENLLVLRYWIAQQLGATANSLRQGLATDPLASEFEAID</sequence>